<dbReference type="HOGENOM" id="CLU_3404395_0_0_3"/>
<evidence type="ECO:0000313" key="2">
    <source>
        <dbReference type="Proteomes" id="UP000003959"/>
    </source>
</evidence>
<dbReference type="AlphaFoldDB" id="F4XLR3"/>
<dbReference type="EMBL" id="GL890832">
    <property type="protein sequence ID" value="EGJ34538.1"/>
    <property type="molecule type" value="Genomic_DNA"/>
</dbReference>
<accession>F4XLR3</accession>
<sequence>MIVVGASEKTLYSLTKLGTKITEVLICFPY</sequence>
<dbReference type="Proteomes" id="UP000003959">
    <property type="component" value="Unassembled WGS sequence"/>
</dbReference>
<organism evidence="1 2">
    <name type="scientific">Moorena producens 3L</name>
    <dbReference type="NCBI Taxonomy" id="489825"/>
    <lineage>
        <taxon>Bacteria</taxon>
        <taxon>Bacillati</taxon>
        <taxon>Cyanobacteriota</taxon>
        <taxon>Cyanophyceae</taxon>
        <taxon>Coleofasciculales</taxon>
        <taxon>Coleofasciculaceae</taxon>
        <taxon>Moorena</taxon>
    </lineage>
</organism>
<gene>
    <name evidence="1" type="ORF">LYNGBM3L_15470</name>
</gene>
<reference evidence="2" key="1">
    <citation type="journal article" date="2011" name="Proc. Natl. Acad. Sci. U.S.A.">
        <title>Genomic insights into the physiology and ecology of the marine filamentous cyanobacterium Lyngbya majuscula.</title>
        <authorList>
            <person name="Jones A.C."/>
            <person name="Monroe E.A."/>
            <person name="Podell S."/>
            <person name="Hess W.R."/>
            <person name="Klages S."/>
            <person name="Esquenazi E."/>
            <person name="Niessen S."/>
            <person name="Hoover H."/>
            <person name="Rothmann M."/>
            <person name="Lasken R.S."/>
            <person name="Yates J.R.III."/>
            <person name="Reinhardt R."/>
            <person name="Kube M."/>
            <person name="Burkart M.D."/>
            <person name="Allen E.E."/>
            <person name="Dorrestein P.C."/>
            <person name="Gerwick W.H."/>
            <person name="Gerwick L."/>
        </authorList>
    </citation>
    <scope>NUCLEOTIDE SEQUENCE [LARGE SCALE GENOMIC DNA]</scope>
    <source>
        <strain evidence="2">3L</strain>
    </source>
</reference>
<proteinExistence type="predicted"/>
<name>F4XLR3_9CYAN</name>
<evidence type="ECO:0000313" key="1">
    <source>
        <dbReference type="EMBL" id="EGJ34538.1"/>
    </source>
</evidence>
<keyword evidence="2" id="KW-1185">Reference proteome</keyword>
<protein>
    <submittedName>
        <fullName evidence="1">Uncharacterized protein</fullName>
    </submittedName>
</protein>